<gene>
    <name evidence="1" type="ORF">J2S42_000024</name>
    <name evidence="2" type="ORF">J2S42_008425</name>
</gene>
<dbReference type="Proteomes" id="UP001240236">
    <property type="component" value="Unassembled WGS sequence"/>
</dbReference>
<dbReference type="AlphaFoldDB" id="A0AAE3WAS6"/>
<keyword evidence="3" id="KW-1185">Reference proteome</keyword>
<evidence type="ECO:0000313" key="2">
    <source>
        <dbReference type="EMBL" id="MDQ0371677.1"/>
    </source>
</evidence>
<sequence length="76" mass="8254">MSAYASDDRVVVFGGGHLGVYLPQDDRNERTPSGDVRPRTEGWFAAYVAGEPQGSFRSLDEAVESLIGPPRTTEVL</sequence>
<accession>A0AAE3WAS6</accession>
<dbReference type="EMBL" id="JAUSUZ010000002">
    <property type="protein sequence ID" value="MDQ0371677.1"/>
    <property type="molecule type" value="Genomic_DNA"/>
</dbReference>
<reference evidence="2 3" key="1">
    <citation type="submission" date="2023-07" db="EMBL/GenBank/DDBJ databases">
        <title>Sequencing the genomes of 1000 actinobacteria strains.</title>
        <authorList>
            <person name="Klenk H.-P."/>
        </authorList>
    </citation>
    <scope>NUCLEOTIDE SEQUENCE [LARGE SCALE GENOMIC DNA]</scope>
    <source>
        <strain evidence="2 3">DSM 44709</strain>
    </source>
</reference>
<name>A0AAE3WAS6_9ACTN</name>
<protein>
    <submittedName>
        <fullName evidence="2">Uncharacterized protein</fullName>
    </submittedName>
</protein>
<comment type="caution">
    <text evidence="2">The sequence shown here is derived from an EMBL/GenBank/DDBJ whole genome shotgun (WGS) entry which is preliminary data.</text>
</comment>
<evidence type="ECO:0000313" key="1">
    <source>
        <dbReference type="EMBL" id="MDQ0363355.1"/>
    </source>
</evidence>
<dbReference type="RefSeq" id="WP_307233918.1">
    <property type="nucleotide sequence ID" value="NZ_JAUSUZ010000001.1"/>
</dbReference>
<proteinExistence type="predicted"/>
<dbReference type="EMBL" id="JAUSUZ010000001">
    <property type="protein sequence ID" value="MDQ0363355.1"/>
    <property type="molecule type" value="Genomic_DNA"/>
</dbReference>
<evidence type="ECO:0000313" key="3">
    <source>
        <dbReference type="Proteomes" id="UP001240236"/>
    </source>
</evidence>
<organism evidence="2 3">
    <name type="scientific">Catenuloplanes indicus</name>
    <dbReference type="NCBI Taxonomy" id="137267"/>
    <lineage>
        <taxon>Bacteria</taxon>
        <taxon>Bacillati</taxon>
        <taxon>Actinomycetota</taxon>
        <taxon>Actinomycetes</taxon>
        <taxon>Micromonosporales</taxon>
        <taxon>Micromonosporaceae</taxon>
        <taxon>Catenuloplanes</taxon>
    </lineage>
</organism>